<keyword evidence="2" id="KW-1185">Reference proteome</keyword>
<dbReference type="EMBL" id="JBHSXN010000003">
    <property type="protein sequence ID" value="MFC6954689.1"/>
    <property type="molecule type" value="Genomic_DNA"/>
</dbReference>
<accession>A0ABD5VGM8</accession>
<evidence type="ECO:0008006" key="3">
    <source>
        <dbReference type="Google" id="ProtNLM"/>
    </source>
</evidence>
<proteinExistence type="predicted"/>
<comment type="caution">
    <text evidence="1">The sequence shown here is derived from an EMBL/GenBank/DDBJ whole genome shotgun (WGS) entry which is preliminary data.</text>
</comment>
<dbReference type="AlphaFoldDB" id="A0ABD5VGM8"/>
<name>A0ABD5VGM8_9EURY</name>
<sequence length="48" mass="5335">MFDRLRRAFAGTTPESSFVECRRCGTRLRDDTGTCGCCGSTDVAHYDL</sequence>
<organism evidence="1 2">
    <name type="scientific">Halorubellus litoreus</name>
    <dbReference type="NCBI Taxonomy" id="755308"/>
    <lineage>
        <taxon>Archaea</taxon>
        <taxon>Methanobacteriati</taxon>
        <taxon>Methanobacteriota</taxon>
        <taxon>Stenosarchaea group</taxon>
        <taxon>Halobacteria</taxon>
        <taxon>Halobacteriales</taxon>
        <taxon>Halorubellaceae</taxon>
        <taxon>Halorubellus</taxon>
    </lineage>
</organism>
<gene>
    <name evidence="1" type="ORF">ACFQGB_17625</name>
</gene>
<dbReference type="Proteomes" id="UP001596395">
    <property type="component" value="Unassembled WGS sequence"/>
</dbReference>
<evidence type="ECO:0000313" key="2">
    <source>
        <dbReference type="Proteomes" id="UP001596395"/>
    </source>
</evidence>
<dbReference type="RefSeq" id="WP_336351625.1">
    <property type="nucleotide sequence ID" value="NZ_JAZAQL010000003.1"/>
</dbReference>
<protein>
    <recommendedName>
        <fullName evidence="3">Small CPxCG-related zinc finger protein</fullName>
    </recommendedName>
</protein>
<evidence type="ECO:0000313" key="1">
    <source>
        <dbReference type="EMBL" id="MFC6954689.1"/>
    </source>
</evidence>
<reference evidence="1 2" key="1">
    <citation type="journal article" date="2019" name="Int. J. Syst. Evol. Microbiol.">
        <title>The Global Catalogue of Microorganisms (GCM) 10K type strain sequencing project: providing services to taxonomists for standard genome sequencing and annotation.</title>
        <authorList>
            <consortium name="The Broad Institute Genomics Platform"/>
            <consortium name="The Broad Institute Genome Sequencing Center for Infectious Disease"/>
            <person name="Wu L."/>
            <person name="Ma J."/>
        </authorList>
    </citation>
    <scope>NUCLEOTIDE SEQUENCE [LARGE SCALE GENOMIC DNA]</scope>
    <source>
        <strain evidence="1 2">GX26</strain>
    </source>
</reference>